<name>A0A4Y2LBV2_ARAVE</name>
<gene>
    <name evidence="2" type="ORF">AVEN_129547_1</name>
    <name evidence="1" type="ORF">AVEN_49691_1</name>
</gene>
<dbReference type="Proteomes" id="UP000499080">
    <property type="component" value="Unassembled WGS sequence"/>
</dbReference>
<evidence type="ECO:0000313" key="3">
    <source>
        <dbReference type="Proteomes" id="UP000499080"/>
    </source>
</evidence>
<protein>
    <submittedName>
        <fullName evidence="2">Uncharacterized protein</fullName>
    </submittedName>
</protein>
<accession>A0A4Y2LBV2</accession>
<organism evidence="2 3">
    <name type="scientific">Araneus ventricosus</name>
    <name type="common">Orbweaver spider</name>
    <name type="synonym">Epeira ventricosa</name>
    <dbReference type="NCBI Taxonomy" id="182803"/>
    <lineage>
        <taxon>Eukaryota</taxon>
        <taxon>Metazoa</taxon>
        <taxon>Ecdysozoa</taxon>
        <taxon>Arthropoda</taxon>
        <taxon>Chelicerata</taxon>
        <taxon>Arachnida</taxon>
        <taxon>Araneae</taxon>
        <taxon>Araneomorphae</taxon>
        <taxon>Entelegynae</taxon>
        <taxon>Araneoidea</taxon>
        <taxon>Araneidae</taxon>
        <taxon>Araneus</taxon>
    </lineage>
</organism>
<proteinExistence type="predicted"/>
<evidence type="ECO:0000313" key="1">
    <source>
        <dbReference type="EMBL" id="GBN12136.1"/>
    </source>
</evidence>
<evidence type="ECO:0000313" key="2">
    <source>
        <dbReference type="EMBL" id="GBN12178.1"/>
    </source>
</evidence>
<dbReference type="EMBL" id="BGPR01198815">
    <property type="protein sequence ID" value="GBN12178.1"/>
    <property type="molecule type" value="Genomic_DNA"/>
</dbReference>
<feature type="non-terminal residue" evidence="2">
    <location>
        <position position="16"/>
    </location>
</feature>
<comment type="caution">
    <text evidence="2">The sequence shown here is derived from an EMBL/GenBank/DDBJ whole genome shotgun (WGS) entry which is preliminary data.</text>
</comment>
<reference evidence="2 3" key="1">
    <citation type="journal article" date="2019" name="Sci. Rep.">
        <title>Orb-weaving spider Araneus ventricosus genome elucidates the spidroin gene catalogue.</title>
        <authorList>
            <person name="Kono N."/>
            <person name="Nakamura H."/>
            <person name="Ohtoshi R."/>
            <person name="Moran D.A.P."/>
            <person name="Shinohara A."/>
            <person name="Yoshida Y."/>
            <person name="Fujiwara M."/>
            <person name="Mori M."/>
            <person name="Tomita M."/>
            <person name="Arakawa K."/>
        </authorList>
    </citation>
    <scope>NUCLEOTIDE SEQUENCE [LARGE SCALE GENOMIC DNA]</scope>
</reference>
<sequence length="16" mass="1863">MILLGRKNEKECGEDQ</sequence>
<dbReference type="AlphaFoldDB" id="A0A4Y2LBV2"/>
<dbReference type="EMBL" id="BGPR01198798">
    <property type="protein sequence ID" value="GBN12136.1"/>
    <property type="molecule type" value="Genomic_DNA"/>
</dbReference>
<keyword evidence="3" id="KW-1185">Reference proteome</keyword>